<reference evidence="2" key="1">
    <citation type="submission" date="2024-02" db="EMBL/GenBank/DDBJ databases">
        <authorList>
            <consortium name="ELIXIR-Norway"/>
            <consortium name="Elixir Norway"/>
        </authorList>
    </citation>
    <scope>NUCLEOTIDE SEQUENCE</scope>
</reference>
<evidence type="ECO:0008006" key="4">
    <source>
        <dbReference type="Google" id="ProtNLM"/>
    </source>
</evidence>
<keyword evidence="1" id="KW-0732">Signal</keyword>
<evidence type="ECO:0000313" key="3">
    <source>
        <dbReference type="Proteomes" id="UP001497512"/>
    </source>
</evidence>
<name>A0ABP0U729_9BRYO</name>
<accession>A0ABP0U729</accession>
<feature type="signal peptide" evidence="1">
    <location>
        <begin position="1"/>
        <end position="21"/>
    </location>
</feature>
<evidence type="ECO:0000313" key="2">
    <source>
        <dbReference type="EMBL" id="CAK9214473.1"/>
    </source>
</evidence>
<feature type="chain" id="PRO_5046495312" description="NADH-plastoquinone oxidoreductase subunit K" evidence="1">
    <location>
        <begin position="22"/>
        <end position="75"/>
    </location>
</feature>
<dbReference type="EMBL" id="OZ019894">
    <property type="protein sequence ID" value="CAK9214473.1"/>
    <property type="molecule type" value="Genomic_DNA"/>
</dbReference>
<sequence length="75" mass="8833">MQLLCLDRLFLELVFSIQNWADDYNTSTTPSFGTEKPFSGCADLCIYDGLFPCIYRNYRLLCWHEQMNQLLRGRS</sequence>
<proteinExistence type="predicted"/>
<protein>
    <recommendedName>
        <fullName evidence="4">NADH-plastoquinone oxidoreductase subunit K</fullName>
    </recommendedName>
</protein>
<keyword evidence="3" id="KW-1185">Reference proteome</keyword>
<evidence type="ECO:0000256" key="1">
    <source>
        <dbReference type="SAM" id="SignalP"/>
    </source>
</evidence>
<organism evidence="2 3">
    <name type="scientific">Sphagnum troendelagicum</name>
    <dbReference type="NCBI Taxonomy" id="128251"/>
    <lineage>
        <taxon>Eukaryota</taxon>
        <taxon>Viridiplantae</taxon>
        <taxon>Streptophyta</taxon>
        <taxon>Embryophyta</taxon>
        <taxon>Bryophyta</taxon>
        <taxon>Sphagnophytina</taxon>
        <taxon>Sphagnopsida</taxon>
        <taxon>Sphagnales</taxon>
        <taxon>Sphagnaceae</taxon>
        <taxon>Sphagnum</taxon>
    </lineage>
</organism>
<dbReference type="Proteomes" id="UP001497512">
    <property type="component" value="Chromosome 2"/>
</dbReference>
<gene>
    <name evidence="2" type="ORF">CSSPTR1EN2_LOCUS12249</name>
</gene>